<evidence type="ECO:0000259" key="8">
    <source>
        <dbReference type="PROSITE" id="PS51847"/>
    </source>
</evidence>
<feature type="non-terminal residue" evidence="9">
    <location>
        <position position="1"/>
    </location>
</feature>
<dbReference type="InterPro" id="IPR031468">
    <property type="entry name" value="SMP_LBD"/>
</dbReference>
<feature type="region of interest" description="Disordered" evidence="6">
    <location>
        <begin position="366"/>
        <end position="417"/>
    </location>
</feature>
<sequence length="824" mass="93043">VNERYTIRLHKRLKFEEKKQANRKRLLSDSETVRWLNHAVEKIWPLCMEQIASQKFLLPIIPWFLEKYKPWTAKKAVIQHLYLGRNPPMFTEIRVVNQSADDDHLIMELGMNFLSGNDMDAILGVKLRKRFGFGMWARMHVTGMHVEGRVVVGVKFLRCWPFIQRLRICFVEPPYFQMTVKPIFSHGLDVTELPGIAGWLDKLLAVAFGQTLVQPNMLVVDVEKLVQSTDPSFNPSGNWFDIDEKQPIAFAKVEIIEAAEMKPSDPNGLADPYVRGHMGPYRFKTKVQKKTLAPKWQEDFKIPICTWESPNMLILEVLDKDHFYDDTLGDCSLNISDLRGGQRHDKWLPLKNIKKGRLHIAVTILDAEPDGKENPDDDEPSKPKAAAHNDIPVTEVTDREVNHTKSQDKSPSNWADEFEPLKIDGQDHPALCVYRPGSDTSQTWEPRKGKAMHPETLIHREDPSNMDSPRFTGNGSQDNETGSEDDNATTDISHKHGAIARKLRKIQSIFCRSPKSHDEPPKIKEERKPLRPIEPKLVSNRAVGVMLVLNDVPEEVQHELEELEVLKRDEEGLSPQKAEMDSSPRGVKEKAKSILRQAGKSAHGLTHVLSKRGFDRPNKLETSSQREESKGSTSPQMEQSKDKDSASKEYSKGMYKQPNKLNPPQRELSKGFDKPDLDQKESHTGLDRLQRGHSLGSDPPQSEHIKVSDGTKLEPPQRKHLEELDHLDMPQVGCSEASNGFWGDLCLGEHHPLALEEHNPMVSTTGTEPTSAVDQTGESRRMDGSESDVVRSGDGGHGNGIPGVEGYLNSQAFKEVMNEKGVAL</sequence>
<dbReference type="SMART" id="SM00239">
    <property type="entry name" value="C2"/>
    <property type="match status" value="1"/>
</dbReference>
<dbReference type="GO" id="GO:0006869">
    <property type="term" value="P:lipid transport"/>
    <property type="evidence" value="ECO:0007669"/>
    <property type="project" value="UniProtKB-KW"/>
</dbReference>
<dbReference type="CDD" id="cd21669">
    <property type="entry name" value="SMP_SF"/>
    <property type="match status" value="1"/>
</dbReference>
<dbReference type="STRING" id="13333.W1PMZ6"/>
<feature type="compositionally biased region" description="Basic and acidic residues" evidence="6">
    <location>
        <begin position="667"/>
        <end position="690"/>
    </location>
</feature>
<dbReference type="EMBL" id="KI393051">
    <property type="protein sequence ID" value="ERN09086.1"/>
    <property type="molecule type" value="Genomic_DNA"/>
</dbReference>
<feature type="region of interest" description="Disordered" evidence="6">
    <location>
        <begin position="510"/>
        <end position="531"/>
    </location>
</feature>
<feature type="compositionally biased region" description="Basic and acidic residues" evidence="6">
    <location>
        <begin position="396"/>
        <end position="408"/>
    </location>
</feature>
<feature type="compositionally biased region" description="Polar residues" evidence="6">
    <location>
        <begin position="761"/>
        <end position="776"/>
    </location>
</feature>
<proteinExistence type="predicted"/>
<dbReference type="PROSITE" id="PS51847">
    <property type="entry name" value="SMP"/>
    <property type="match status" value="1"/>
</dbReference>
<evidence type="ECO:0000256" key="5">
    <source>
        <dbReference type="ARBA" id="ARBA00023136"/>
    </source>
</evidence>
<feature type="compositionally biased region" description="Basic and acidic residues" evidence="6">
    <location>
        <begin position="578"/>
        <end position="592"/>
    </location>
</feature>
<feature type="region of interest" description="Disordered" evidence="6">
    <location>
        <begin position="760"/>
        <end position="803"/>
    </location>
</feature>
<dbReference type="AlphaFoldDB" id="W1PMZ6"/>
<feature type="compositionally biased region" description="Basic and acidic residues" evidence="6">
    <location>
        <begin position="515"/>
        <end position="531"/>
    </location>
</feature>
<dbReference type="SUPFAM" id="SSF49562">
    <property type="entry name" value="C2 domain (Calcium/lipid-binding domain, CaLB)"/>
    <property type="match status" value="1"/>
</dbReference>
<keyword evidence="3" id="KW-0445">Lipid transport</keyword>
<feature type="domain" description="SMP-LTD" evidence="8">
    <location>
        <begin position="29"/>
        <end position="223"/>
    </location>
</feature>
<keyword evidence="5" id="KW-0472">Membrane</keyword>
<keyword evidence="2" id="KW-0813">Transport</keyword>
<feature type="compositionally biased region" description="Basic and acidic residues" evidence="6">
    <location>
        <begin position="445"/>
        <end position="463"/>
    </location>
</feature>
<evidence type="ECO:0000256" key="1">
    <source>
        <dbReference type="ARBA" id="ARBA00004370"/>
    </source>
</evidence>
<feature type="domain" description="C2" evidence="7">
    <location>
        <begin position="227"/>
        <end position="348"/>
    </location>
</feature>
<dbReference type="PANTHER" id="PTHR47042">
    <property type="entry name" value="C2 DOMAIN-CONTAINING PROTEIN-LIKE"/>
    <property type="match status" value="1"/>
</dbReference>
<protein>
    <recommendedName>
        <fullName evidence="11">C2 domain-containing protein</fullName>
    </recommendedName>
</protein>
<gene>
    <name evidence="9" type="ORF">AMTR_s00014p00037550</name>
</gene>
<dbReference type="GO" id="GO:0016020">
    <property type="term" value="C:membrane"/>
    <property type="evidence" value="ECO:0007669"/>
    <property type="project" value="UniProtKB-SubCell"/>
</dbReference>
<evidence type="ECO:0000256" key="6">
    <source>
        <dbReference type="SAM" id="MobiDB-lite"/>
    </source>
</evidence>
<dbReference type="Pfam" id="PF00168">
    <property type="entry name" value="C2"/>
    <property type="match status" value="1"/>
</dbReference>
<organism evidence="9 10">
    <name type="scientific">Amborella trichopoda</name>
    <dbReference type="NCBI Taxonomy" id="13333"/>
    <lineage>
        <taxon>Eukaryota</taxon>
        <taxon>Viridiplantae</taxon>
        <taxon>Streptophyta</taxon>
        <taxon>Embryophyta</taxon>
        <taxon>Tracheophyta</taxon>
        <taxon>Spermatophyta</taxon>
        <taxon>Magnoliopsida</taxon>
        <taxon>Amborellales</taxon>
        <taxon>Amborellaceae</taxon>
        <taxon>Amborella</taxon>
    </lineage>
</organism>
<reference evidence="10" key="1">
    <citation type="journal article" date="2013" name="Science">
        <title>The Amborella genome and the evolution of flowering plants.</title>
        <authorList>
            <consortium name="Amborella Genome Project"/>
        </authorList>
    </citation>
    <scope>NUCLEOTIDE SEQUENCE [LARGE SCALE GENOMIC DNA]</scope>
</reference>
<feature type="region of interest" description="Disordered" evidence="6">
    <location>
        <begin position="563"/>
        <end position="717"/>
    </location>
</feature>
<dbReference type="eggNOG" id="KOG1012">
    <property type="taxonomic scope" value="Eukaryota"/>
</dbReference>
<evidence type="ECO:0000256" key="4">
    <source>
        <dbReference type="ARBA" id="ARBA00023121"/>
    </source>
</evidence>
<feature type="compositionally biased region" description="Basic and acidic residues" evidence="6">
    <location>
        <begin position="639"/>
        <end position="651"/>
    </location>
</feature>
<evidence type="ECO:0000259" key="7">
    <source>
        <dbReference type="PROSITE" id="PS50004"/>
    </source>
</evidence>
<keyword evidence="4" id="KW-0446">Lipid-binding</keyword>
<dbReference type="InterPro" id="IPR000008">
    <property type="entry name" value="C2_dom"/>
</dbReference>
<dbReference type="Proteomes" id="UP000017836">
    <property type="component" value="Unassembled WGS sequence"/>
</dbReference>
<dbReference type="HOGENOM" id="CLU_017566_0_0_1"/>
<dbReference type="PROSITE" id="PS50004">
    <property type="entry name" value="C2"/>
    <property type="match status" value="1"/>
</dbReference>
<feature type="compositionally biased region" description="Basic and acidic residues" evidence="6">
    <location>
        <begin position="701"/>
        <end position="717"/>
    </location>
</feature>
<dbReference type="InterPro" id="IPR052847">
    <property type="entry name" value="Ext_Synaptotagmin/KAHRP-like"/>
</dbReference>
<dbReference type="InterPro" id="IPR035892">
    <property type="entry name" value="C2_domain_sf"/>
</dbReference>
<dbReference type="Pfam" id="PF25669">
    <property type="entry name" value="SMP_MUG190-like"/>
    <property type="match status" value="1"/>
</dbReference>
<feature type="compositionally biased region" description="Gly residues" evidence="6">
    <location>
        <begin position="793"/>
        <end position="803"/>
    </location>
</feature>
<evidence type="ECO:0000256" key="2">
    <source>
        <dbReference type="ARBA" id="ARBA00022448"/>
    </source>
</evidence>
<dbReference type="Gene3D" id="2.60.40.150">
    <property type="entry name" value="C2 domain"/>
    <property type="match status" value="1"/>
</dbReference>
<evidence type="ECO:0000256" key="3">
    <source>
        <dbReference type="ARBA" id="ARBA00023055"/>
    </source>
</evidence>
<evidence type="ECO:0000313" key="9">
    <source>
        <dbReference type="EMBL" id="ERN09086.1"/>
    </source>
</evidence>
<dbReference type="GO" id="GO:0008289">
    <property type="term" value="F:lipid binding"/>
    <property type="evidence" value="ECO:0007669"/>
    <property type="project" value="UniProtKB-KW"/>
</dbReference>
<evidence type="ECO:0000313" key="10">
    <source>
        <dbReference type="Proteomes" id="UP000017836"/>
    </source>
</evidence>
<name>W1PMZ6_AMBTC</name>
<dbReference type="CDD" id="cd00030">
    <property type="entry name" value="C2"/>
    <property type="match status" value="1"/>
</dbReference>
<dbReference type="PANTHER" id="PTHR47042:SF4">
    <property type="entry name" value="OS02G0313700 PROTEIN"/>
    <property type="match status" value="1"/>
</dbReference>
<evidence type="ECO:0008006" key="11">
    <source>
        <dbReference type="Google" id="ProtNLM"/>
    </source>
</evidence>
<accession>W1PMZ6</accession>
<comment type="subcellular location">
    <subcellularLocation>
        <location evidence="1">Membrane</location>
    </subcellularLocation>
</comment>
<feature type="compositionally biased region" description="Basic and acidic residues" evidence="6">
    <location>
        <begin position="777"/>
        <end position="791"/>
    </location>
</feature>
<keyword evidence="10" id="KW-1185">Reference proteome</keyword>
<feature type="region of interest" description="Disordered" evidence="6">
    <location>
        <begin position="435"/>
        <end position="493"/>
    </location>
</feature>
<feature type="compositionally biased region" description="Polar residues" evidence="6">
    <location>
        <begin position="465"/>
        <end position="480"/>
    </location>
</feature>
<feature type="compositionally biased region" description="Basic and acidic residues" evidence="6">
    <location>
        <begin position="612"/>
        <end position="630"/>
    </location>
</feature>